<dbReference type="PANTHER" id="PTHR33884:SF3">
    <property type="entry name" value="UPF0410 PROTEIN YMGE"/>
    <property type="match status" value="1"/>
</dbReference>
<dbReference type="PANTHER" id="PTHR33884">
    <property type="entry name" value="UPF0410 PROTEIN YMGE"/>
    <property type="match status" value="1"/>
</dbReference>
<keyword evidence="3" id="KW-1003">Cell membrane</keyword>
<sequence length="92" mass="9507">MLWSIISWIVVGGLAGWIASMIMGKNAQMGFVANVLAGIVGAFVVGLIVSLVSEGGGMPEAFSIWGFVAAIIGACLLIWVVSAVRGRGRTKV</sequence>
<evidence type="ECO:0000313" key="9">
    <source>
        <dbReference type="EMBL" id="MEX6463542.1"/>
    </source>
</evidence>
<keyword evidence="11" id="KW-1185">Reference proteome</keyword>
<dbReference type="Proteomes" id="UP001560293">
    <property type="component" value="Unassembled WGS sequence"/>
</dbReference>
<feature type="transmembrane region" description="Helical" evidence="7">
    <location>
        <begin position="64"/>
        <end position="84"/>
    </location>
</feature>
<evidence type="ECO:0000256" key="3">
    <source>
        <dbReference type="ARBA" id="ARBA00022475"/>
    </source>
</evidence>
<comment type="similarity">
    <text evidence="2">Belongs to the UPF0410 family.</text>
</comment>
<reference evidence="8" key="1">
    <citation type="submission" date="2022-04" db="EMBL/GenBank/DDBJ databases">
        <title>Human microbiome associated bacterial genomes.</title>
        <authorList>
            <person name="Sandstrom S."/>
            <person name="Salamzade R."/>
            <person name="Kalan L.R."/>
        </authorList>
    </citation>
    <scope>NUCLEOTIDE SEQUENCE</scope>
    <source>
        <strain evidence="8">P3-SID1762</strain>
    </source>
</reference>
<dbReference type="GO" id="GO:0005886">
    <property type="term" value="C:plasma membrane"/>
    <property type="evidence" value="ECO:0007669"/>
    <property type="project" value="UniProtKB-SubCell"/>
</dbReference>
<reference evidence="11" key="2">
    <citation type="submission" date="2024-07" db="EMBL/GenBank/DDBJ databases">
        <title>Pseudomonas strain that inhibits Aeromonas fish pathogens.</title>
        <authorList>
            <person name="Wildschutte H."/>
        </authorList>
    </citation>
    <scope>NUCLEOTIDE SEQUENCE [LARGE SCALE GENOMIC DNA]</scope>
    <source>
        <strain evidence="11">n60</strain>
    </source>
</reference>
<feature type="transmembrane region" description="Helical" evidence="7">
    <location>
        <begin position="6"/>
        <end position="24"/>
    </location>
</feature>
<dbReference type="Pfam" id="PF04226">
    <property type="entry name" value="Transgly_assoc"/>
    <property type="match status" value="1"/>
</dbReference>
<dbReference type="AlphaFoldDB" id="A0AAW5QC68"/>
<feature type="transmembrane region" description="Helical" evidence="7">
    <location>
        <begin position="31"/>
        <end position="52"/>
    </location>
</feature>
<keyword evidence="4 7" id="KW-0812">Transmembrane</keyword>
<evidence type="ECO:0000313" key="10">
    <source>
        <dbReference type="Proteomes" id="UP001206890"/>
    </source>
</evidence>
<evidence type="ECO:0000256" key="7">
    <source>
        <dbReference type="SAM" id="Phobius"/>
    </source>
</evidence>
<dbReference type="EMBL" id="JBFTEZ010000002">
    <property type="protein sequence ID" value="MEX6463542.1"/>
    <property type="molecule type" value="Genomic_DNA"/>
</dbReference>
<evidence type="ECO:0000313" key="8">
    <source>
        <dbReference type="EMBL" id="MCT2118695.1"/>
    </source>
</evidence>
<evidence type="ECO:0000256" key="5">
    <source>
        <dbReference type="ARBA" id="ARBA00022989"/>
    </source>
</evidence>
<evidence type="ECO:0000256" key="2">
    <source>
        <dbReference type="ARBA" id="ARBA00011006"/>
    </source>
</evidence>
<dbReference type="RefSeq" id="WP_061229241.1">
    <property type="nucleotide sequence ID" value="NZ_JAFFGT010000068.1"/>
</dbReference>
<organism evidence="8 10">
    <name type="scientific">Dietzia cinnamea</name>
    <dbReference type="NCBI Taxonomy" id="321318"/>
    <lineage>
        <taxon>Bacteria</taxon>
        <taxon>Bacillati</taxon>
        <taxon>Actinomycetota</taxon>
        <taxon>Actinomycetes</taxon>
        <taxon>Mycobacteriales</taxon>
        <taxon>Dietziaceae</taxon>
        <taxon>Dietzia</taxon>
    </lineage>
</organism>
<evidence type="ECO:0000256" key="6">
    <source>
        <dbReference type="ARBA" id="ARBA00023136"/>
    </source>
</evidence>
<evidence type="ECO:0000313" key="11">
    <source>
        <dbReference type="Proteomes" id="UP001560293"/>
    </source>
</evidence>
<comment type="subcellular location">
    <subcellularLocation>
        <location evidence="1">Cell membrane</location>
        <topology evidence="1">Multi-pass membrane protein</topology>
    </subcellularLocation>
</comment>
<keyword evidence="6 7" id="KW-0472">Membrane</keyword>
<evidence type="ECO:0000256" key="4">
    <source>
        <dbReference type="ARBA" id="ARBA00022692"/>
    </source>
</evidence>
<comment type="caution">
    <text evidence="8">The sequence shown here is derived from an EMBL/GenBank/DDBJ whole genome shotgun (WGS) entry which is preliminary data.</text>
</comment>
<dbReference type="Proteomes" id="UP001206890">
    <property type="component" value="Unassembled WGS sequence"/>
</dbReference>
<keyword evidence="5 7" id="KW-1133">Transmembrane helix</keyword>
<dbReference type="InterPro" id="IPR007341">
    <property type="entry name" value="Transgly_assoc"/>
</dbReference>
<dbReference type="EMBL" id="JALXTC010000072">
    <property type="protein sequence ID" value="MCT2118695.1"/>
    <property type="molecule type" value="Genomic_DNA"/>
</dbReference>
<name>A0AAW5QC68_9ACTN</name>
<protein>
    <submittedName>
        <fullName evidence="8">GlsB/YeaQ/YmgE family stress response membrane protein</fullName>
    </submittedName>
</protein>
<gene>
    <name evidence="9" type="ORF">AB6N35_04100</name>
    <name evidence="8" type="ORF">M3D93_13225</name>
</gene>
<proteinExistence type="inferred from homology"/>
<accession>A0AAW5QC68</accession>
<evidence type="ECO:0000256" key="1">
    <source>
        <dbReference type="ARBA" id="ARBA00004651"/>
    </source>
</evidence>
<reference evidence="9" key="3">
    <citation type="submission" date="2024-07" db="EMBL/GenBank/DDBJ databases">
        <authorList>
            <person name="Wildschutte H."/>
        </authorList>
    </citation>
    <scope>NUCLEOTIDE SEQUENCE</scope>
    <source>
        <strain evidence="9">N60</strain>
    </source>
</reference>